<dbReference type="GO" id="GO:0016020">
    <property type="term" value="C:membrane"/>
    <property type="evidence" value="ECO:0007669"/>
    <property type="project" value="GOC"/>
</dbReference>
<dbReference type="Gene3D" id="3.60.21.10">
    <property type="match status" value="1"/>
</dbReference>
<dbReference type="InterPro" id="IPR029052">
    <property type="entry name" value="Metallo-depent_PP-like"/>
</dbReference>
<dbReference type="InterPro" id="IPR051158">
    <property type="entry name" value="Metallophosphoesterase_sf"/>
</dbReference>
<organism evidence="2 3">
    <name type="scientific">Nostocoides japonicum T1-X7</name>
    <dbReference type="NCBI Taxonomy" id="1194083"/>
    <lineage>
        <taxon>Bacteria</taxon>
        <taxon>Bacillati</taxon>
        <taxon>Actinomycetota</taxon>
        <taxon>Actinomycetes</taxon>
        <taxon>Micrococcales</taxon>
        <taxon>Intrasporangiaceae</taxon>
        <taxon>Nostocoides</taxon>
    </lineage>
</organism>
<dbReference type="GO" id="GO:0008758">
    <property type="term" value="F:UDP-2,3-diacylglucosamine hydrolase activity"/>
    <property type="evidence" value="ECO:0007669"/>
    <property type="project" value="TreeGrafter"/>
</dbReference>
<name>A0A077LV86_9MICO</name>
<sequence length="330" mass="34779">MPSPLRATATTAAGAVAAGAGALAYAYLVERNWFTLREVTVPVLPAGARPIRILQVTDIHLVPDQERKIAWIRELAALEPDLVVDTGDNLSHMEAVPPLLRALEPLLERPGIFVLGSNDYYAPTWRNPLGYLWRSTGDIETHRPRLPVDELVAGLSCGGWVDLDNARATLSLGGQRLDFVGTNDPHIGLDRYAEVAAPASPDAALTVGVVHAPYQRVLDAVTADGAGFVIAGHTHGGQVAVPLYGALVTNCDLDRARVKGLSRWWPGAGSGGASGWRAAVGRSQAAQPSSAAPSDAAYLHVSAGLGTSRYAPIRFACRPEATLLTLVAAA</sequence>
<dbReference type="InterPro" id="IPR004843">
    <property type="entry name" value="Calcineurin-like_PHP"/>
</dbReference>
<dbReference type="EMBL" id="CAJB01000146">
    <property type="protein sequence ID" value="CCH77848.1"/>
    <property type="molecule type" value="Genomic_DNA"/>
</dbReference>
<dbReference type="PANTHER" id="PTHR31302">
    <property type="entry name" value="TRANSMEMBRANE PROTEIN WITH METALLOPHOSPHOESTERASE DOMAIN-RELATED"/>
    <property type="match status" value="1"/>
</dbReference>
<dbReference type="GO" id="GO:0009245">
    <property type="term" value="P:lipid A biosynthetic process"/>
    <property type="evidence" value="ECO:0007669"/>
    <property type="project" value="TreeGrafter"/>
</dbReference>
<keyword evidence="3" id="KW-1185">Reference proteome</keyword>
<proteinExistence type="predicted"/>
<dbReference type="STRING" id="1194083.BN12_230025"/>
<dbReference type="PANTHER" id="PTHR31302:SF20">
    <property type="entry name" value="CONSERVED PROTEIN"/>
    <property type="match status" value="1"/>
</dbReference>
<accession>A0A077LV86</accession>
<dbReference type="RefSeq" id="WP_048550513.1">
    <property type="nucleotide sequence ID" value="NZ_HF570958.1"/>
</dbReference>
<dbReference type="SUPFAM" id="SSF56300">
    <property type="entry name" value="Metallo-dependent phosphatases"/>
    <property type="match status" value="1"/>
</dbReference>
<evidence type="ECO:0000259" key="1">
    <source>
        <dbReference type="Pfam" id="PF00149"/>
    </source>
</evidence>
<dbReference type="OrthoDB" id="9780884at2"/>
<evidence type="ECO:0000313" key="2">
    <source>
        <dbReference type="EMBL" id="CCH77848.1"/>
    </source>
</evidence>
<feature type="domain" description="Calcineurin-like phosphoesterase" evidence="1">
    <location>
        <begin position="51"/>
        <end position="236"/>
    </location>
</feature>
<dbReference type="Proteomes" id="UP000035721">
    <property type="component" value="Unassembled WGS sequence"/>
</dbReference>
<dbReference type="AlphaFoldDB" id="A0A077LV86"/>
<gene>
    <name evidence="2" type="ORF">BN12_230025</name>
</gene>
<reference evidence="2 3" key="1">
    <citation type="journal article" date="2013" name="ISME J.">
        <title>A metabolic model for members of the genus Tetrasphaera involved in enhanced biological phosphorus removal.</title>
        <authorList>
            <person name="Kristiansen R."/>
            <person name="Nguyen H.T.T."/>
            <person name="Saunders A.M."/>
            <person name="Nielsen J.L."/>
            <person name="Wimmer R."/>
            <person name="Le V.Q."/>
            <person name="McIlroy S.J."/>
            <person name="Petrovski S."/>
            <person name="Seviour R.J."/>
            <person name="Calteau A."/>
            <person name="Nielsen K.L."/>
            <person name="Nielsen P.H."/>
        </authorList>
    </citation>
    <scope>NUCLEOTIDE SEQUENCE [LARGE SCALE GENOMIC DNA]</scope>
    <source>
        <strain evidence="2 3">T1-X7</strain>
    </source>
</reference>
<dbReference type="Pfam" id="PF00149">
    <property type="entry name" value="Metallophos"/>
    <property type="match status" value="1"/>
</dbReference>
<protein>
    <recommendedName>
        <fullName evidence="1">Calcineurin-like phosphoesterase domain-containing protein</fullName>
    </recommendedName>
</protein>
<comment type="caution">
    <text evidence="2">The sequence shown here is derived from an EMBL/GenBank/DDBJ whole genome shotgun (WGS) entry which is preliminary data.</text>
</comment>
<evidence type="ECO:0000313" key="3">
    <source>
        <dbReference type="Proteomes" id="UP000035721"/>
    </source>
</evidence>